<dbReference type="EMBL" id="GL891307">
    <property type="protein sequence ID" value="EGO54596.1"/>
    <property type="molecule type" value="Genomic_DNA"/>
</dbReference>
<feature type="region of interest" description="Disordered" evidence="1">
    <location>
        <begin position="399"/>
        <end position="420"/>
    </location>
</feature>
<dbReference type="Proteomes" id="UP000008065">
    <property type="component" value="Unassembled WGS sequence"/>
</dbReference>
<keyword evidence="3" id="KW-1185">Reference proteome</keyword>
<reference evidence="3" key="1">
    <citation type="journal article" date="2011" name="Genetics">
        <title>Massive changes in genome architecture accompany the transition to self-fertility in the filamentous fungus Neurospora tetrasperma.</title>
        <authorList>
            <person name="Ellison C.E."/>
            <person name="Stajich J.E."/>
            <person name="Jacobson D.J."/>
            <person name="Natvig D.O."/>
            <person name="Lapidus A."/>
            <person name="Foster B."/>
            <person name="Aerts A."/>
            <person name="Riley R."/>
            <person name="Lindquist E.A."/>
            <person name="Grigoriev I.V."/>
            <person name="Taylor J.W."/>
        </authorList>
    </citation>
    <scope>NUCLEOTIDE SEQUENCE [LARGE SCALE GENOMIC DNA]</scope>
    <source>
        <strain evidence="3">FGSC 2508 / P0657</strain>
    </source>
</reference>
<dbReference type="VEuPathDB" id="FungiDB:NEUTE1DRAFT_132082"/>
<accession>F8MUX1</accession>
<proteinExistence type="predicted"/>
<dbReference type="AlphaFoldDB" id="F8MUX1"/>
<dbReference type="HOGENOM" id="CLU_535379_0_0_1"/>
<dbReference type="OrthoDB" id="4584715at2759"/>
<protein>
    <submittedName>
        <fullName evidence="2">Uncharacterized protein</fullName>
    </submittedName>
</protein>
<dbReference type="KEGG" id="nte:NEUTE1DRAFT132082"/>
<organism evidence="2 3">
    <name type="scientific">Neurospora tetrasperma (strain FGSC 2508 / ATCC MYA-4615 / P0657)</name>
    <dbReference type="NCBI Taxonomy" id="510951"/>
    <lineage>
        <taxon>Eukaryota</taxon>
        <taxon>Fungi</taxon>
        <taxon>Dikarya</taxon>
        <taxon>Ascomycota</taxon>
        <taxon>Pezizomycotina</taxon>
        <taxon>Sordariomycetes</taxon>
        <taxon>Sordariomycetidae</taxon>
        <taxon>Sordariales</taxon>
        <taxon>Sordariaceae</taxon>
        <taxon>Neurospora</taxon>
    </lineage>
</organism>
<evidence type="ECO:0000256" key="1">
    <source>
        <dbReference type="SAM" id="MobiDB-lite"/>
    </source>
</evidence>
<dbReference type="GeneID" id="20825608"/>
<gene>
    <name evidence="2" type="ORF">NEUTE1DRAFT_132082</name>
</gene>
<name>F8MUX1_NEUT8</name>
<sequence length="512" mass="57233">MAPTKSKKPKKQEQAVVTIGPVLRRFELEDVFINQRHNNFKDPQLVLKSQLDRSRGTPYNAGINSQIPTCHHQLMIHIKDKADELVKLELEDFTPAAKAMGPPSQCTAACSPSERAFMFWYPVGPERASLLFSMKSTSDFEDVVNEMKRWEVTMASSRHGFGHGYWIRREQQGLPSIAQVNPLTVAKSSTRRLRRYITNARPGLLIDPNNPHLVHSVSITNQLTKSSQSIQHLRQPLYLQPPQEWAPGRLLQRSASTIAGSGMLEEGVYKISKLKSNPIDRIRMRRLPSSTAGEVAPTLPTQLKIARQTSGPSSSTVNVTRGPTVEQLRRRSRVRLSQFSKHYMAGLTEATRIWNEHMRRGKEESDLVSDLEEKVRIWMRHARVCYRDLHKVEAATKRRMRGQPVGTGTLRRLPKPGVGSHFPPNVPFASGRPMIQSTPQSIMIPPAPAGTFPLATPSPILSSRSAVFSSLRPRSHGHFELPKQFSSLTATTQSSPSTTGIWGESVSASGFL</sequence>
<dbReference type="RefSeq" id="XP_009854540.1">
    <property type="nucleotide sequence ID" value="XM_009856238.1"/>
</dbReference>
<evidence type="ECO:0000313" key="3">
    <source>
        <dbReference type="Proteomes" id="UP000008065"/>
    </source>
</evidence>
<evidence type="ECO:0000313" key="2">
    <source>
        <dbReference type="EMBL" id="EGO54596.1"/>
    </source>
</evidence>